<name>A0A1G2UKH0_9BACT</name>
<dbReference type="AlphaFoldDB" id="A0A1G2UKH0"/>
<accession>A0A1G2UKH0</accession>
<evidence type="ECO:0000313" key="3">
    <source>
        <dbReference type="Proteomes" id="UP000177202"/>
    </source>
</evidence>
<dbReference type="EMBL" id="MHWP01000024">
    <property type="protein sequence ID" value="OHB09936.1"/>
    <property type="molecule type" value="Genomic_DNA"/>
</dbReference>
<sequence length="67" mass="7212">MHKRQYNTLQNLKRRSPARMRAGPRTASSTKSSAVGEPRRSSSVDPQKNRGSAGKLSGAANGLVLFS</sequence>
<feature type="compositionally biased region" description="Polar residues" evidence="1">
    <location>
        <begin position="1"/>
        <end position="11"/>
    </location>
</feature>
<protein>
    <submittedName>
        <fullName evidence="2">Uncharacterized protein</fullName>
    </submittedName>
</protein>
<organism evidence="2 3">
    <name type="scientific">Candidatus Zambryskibacteria bacterium RIFCSPLOWO2_02_FULL_44_12b</name>
    <dbReference type="NCBI Taxonomy" id="1802772"/>
    <lineage>
        <taxon>Bacteria</taxon>
        <taxon>Candidatus Zambryskiibacteriota</taxon>
    </lineage>
</organism>
<feature type="region of interest" description="Disordered" evidence="1">
    <location>
        <begin position="1"/>
        <end position="67"/>
    </location>
</feature>
<comment type="caution">
    <text evidence="2">The sequence shown here is derived from an EMBL/GenBank/DDBJ whole genome shotgun (WGS) entry which is preliminary data.</text>
</comment>
<proteinExistence type="predicted"/>
<dbReference type="STRING" id="1802772.A3H60_00010"/>
<gene>
    <name evidence="2" type="ORF">A3H60_00010</name>
</gene>
<evidence type="ECO:0000313" key="2">
    <source>
        <dbReference type="EMBL" id="OHB09936.1"/>
    </source>
</evidence>
<evidence type="ECO:0000256" key="1">
    <source>
        <dbReference type="SAM" id="MobiDB-lite"/>
    </source>
</evidence>
<dbReference type="Proteomes" id="UP000177202">
    <property type="component" value="Unassembled WGS sequence"/>
</dbReference>
<reference evidence="2 3" key="1">
    <citation type="journal article" date="2016" name="Nat. Commun.">
        <title>Thousands of microbial genomes shed light on interconnected biogeochemical processes in an aquifer system.</title>
        <authorList>
            <person name="Anantharaman K."/>
            <person name="Brown C.T."/>
            <person name="Hug L.A."/>
            <person name="Sharon I."/>
            <person name="Castelle C.J."/>
            <person name="Probst A.J."/>
            <person name="Thomas B.C."/>
            <person name="Singh A."/>
            <person name="Wilkins M.J."/>
            <person name="Karaoz U."/>
            <person name="Brodie E.L."/>
            <person name="Williams K.H."/>
            <person name="Hubbard S.S."/>
            <person name="Banfield J.F."/>
        </authorList>
    </citation>
    <scope>NUCLEOTIDE SEQUENCE [LARGE SCALE GENOMIC DNA]</scope>
</reference>